<dbReference type="InterPro" id="IPR008207">
    <property type="entry name" value="Sig_transdc_His_kin_Hpt_dom"/>
</dbReference>
<dbReference type="Proteomes" id="UP000256690">
    <property type="component" value="Unassembled WGS sequence"/>
</dbReference>
<dbReference type="RefSeq" id="XP_026604111.1">
    <property type="nucleotide sequence ID" value="XM_026746631.1"/>
</dbReference>
<gene>
    <name evidence="4" type="ORF">DSM5745_04615</name>
</gene>
<dbReference type="GeneID" id="38114985"/>
<evidence type="ECO:0000256" key="2">
    <source>
        <dbReference type="SAM" id="MobiDB-lite"/>
    </source>
</evidence>
<dbReference type="CDD" id="cd00088">
    <property type="entry name" value="HPT"/>
    <property type="match status" value="1"/>
</dbReference>
<comment type="caution">
    <text evidence="4">The sequence shown here is derived from an EMBL/GenBank/DDBJ whole genome shotgun (WGS) entry which is preliminary data.</text>
</comment>
<dbReference type="OrthoDB" id="1673781at2759"/>
<dbReference type="SMART" id="SM00073">
    <property type="entry name" value="HPT"/>
    <property type="match status" value="1"/>
</dbReference>
<dbReference type="PANTHER" id="PTHR28242">
    <property type="entry name" value="PHOSPHORELAY INTERMEDIATE PROTEIN YPD1"/>
    <property type="match status" value="1"/>
</dbReference>
<feature type="domain" description="HPt" evidence="3">
    <location>
        <begin position="47"/>
        <end position="149"/>
    </location>
</feature>
<keyword evidence="5" id="KW-1185">Reference proteome</keyword>
<name>A0A3D8S461_9EURO</name>
<dbReference type="Gene3D" id="1.20.120.160">
    <property type="entry name" value="HPT domain"/>
    <property type="match status" value="1"/>
</dbReference>
<dbReference type="GO" id="GO:0000160">
    <property type="term" value="P:phosphorelay signal transduction system"/>
    <property type="evidence" value="ECO:0007669"/>
    <property type="project" value="InterPro"/>
</dbReference>
<feature type="modified residue" description="Phosphohistidine" evidence="1">
    <location>
        <position position="86"/>
    </location>
</feature>
<dbReference type="EMBL" id="PVWQ01000005">
    <property type="protein sequence ID" value="RDW81058.1"/>
    <property type="molecule type" value="Genomic_DNA"/>
</dbReference>
<keyword evidence="1" id="KW-0597">Phosphoprotein</keyword>
<evidence type="ECO:0000313" key="5">
    <source>
        <dbReference type="Proteomes" id="UP000256690"/>
    </source>
</evidence>
<dbReference type="STRING" id="1810919.A0A3D8S461"/>
<protein>
    <submittedName>
        <fullName evidence="4">Histidine-containing phosphotransfer protein</fullName>
    </submittedName>
</protein>
<dbReference type="GO" id="GO:0005634">
    <property type="term" value="C:nucleus"/>
    <property type="evidence" value="ECO:0007669"/>
    <property type="project" value="TreeGrafter"/>
</dbReference>
<evidence type="ECO:0000256" key="1">
    <source>
        <dbReference type="PROSITE-ProRule" id="PRU00110"/>
    </source>
</evidence>
<feature type="region of interest" description="Disordered" evidence="2">
    <location>
        <begin position="154"/>
        <end position="173"/>
    </location>
</feature>
<dbReference type="GO" id="GO:0043424">
    <property type="term" value="F:protein histidine kinase binding"/>
    <property type="evidence" value="ECO:0007669"/>
    <property type="project" value="InterPro"/>
</dbReference>
<sequence>MASSTTTTKTTKEEKPVQSKPRTLADMSESIDQATFEQILEMDDEDEHEFSQGIVYGFFEQAETTFDKMEKALEEKKLGELSSLGHFLKGSSATIGLTKVKDACEKIQHYGAGKDESGTNDEPDEEVSLEKIEKTLATAKKDYKEVETFFRRDYYHDDETPSSPEEPKKDAKA</sequence>
<dbReference type="Pfam" id="PF01627">
    <property type="entry name" value="Hpt"/>
    <property type="match status" value="1"/>
</dbReference>
<dbReference type="InterPro" id="IPR045871">
    <property type="entry name" value="AHP1-5/YPD1"/>
</dbReference>
<dbReference type="GO" id="GO:0009927">
    <property type="term" value="F:histidine phosphotransfer kinase activity"/>
    <property type="evidence" value="ECO:0007669"/>
    <property type="project" value="InterPro"/>
</dbReference>
<dbReference type="AlphaFoldDB" id="A0A3D8S461"/>
<evidence type="ECO:0000313" key="4">
    <source>
        <dbReference type="EMBL" id="RDW81058.1"/>
    </source>
</evidence>
<dbReference type="GO" id="GO:0005737">
    <property type="term" value="C:cytoplasm"/>
    <property type="evidence" value="ECO:0007669"/>
    <property type="project" value="TreeGrafter"/>
</dbReference>
<dbReference type="PROSITE" id="PS50894">
    <property type="entry name" value="HPT"/>
    <property type="match status" value="1"/>
</dbReference>
<organism evidence="4 5">
    <name type="scientific">Aspergillus mulundensis</name>
    <dbReference type="NCBI Taxonomy" id="1810919"/>
    <lineage>
        <taxon>Eukaryota</taxon>
        <taxon>Fungi</taxon>
        <taxon>Dikarya</taxon>
        <taxon>Ascomycota</taxon>
        <taxon>Pezizomycotina</taxon>
        <taxon>Eurotiomycetes</taxon>
        <taxon>Eurotiomycetidae</taxon>
        <taxon>Eurotiales</taxon>
        <taxon>Aspergillaceae</taxon>
        <taxon>Aspergillus</taxon>
        <taxon>Aspergillus subgen. Nidulantes</taxon>
    </lineage>
</organism>
<dbReference type="PANTHER" id="PTHR28242:SF52">
    <property type="entry name" value="PHOSPHORELAY INTERMEDIATE PROTEIN YPD1"/>
    <property type="match status" value="1"/>
</dbReference>
<feature type="region of interest" description="Disordered" evidence="2">
    <location>
        <begin position="1"/>
        <end position="29"/>
    </location>
</feature>
<accession>A0A3D8S461</accession>
<evidence type="ECO:0000259" key="3">
    <source>
        <dbReference type="PROSITE" id="PS50894"/>
    </source>
</evidence>
<dbReference type="FunFam" id="1.20.120.160:FF:000007">
    <property type="entry name" value="Multistep phosphorelay regulator 1"/>
    <property type="match status" value="1"/>
</dbReference>
<dbReference type="SUPFAM" id="SSF47226">
    <property type="entry name" value="Histidine-containing phosphotransfer domain, HPT domain"/>
    <property type="match status" value="1"/>
</dbReference>
<dbReference type="InterPro" id="IPR036641">
    <property type="entry name" value="HPT_dom_sf"/>
</dbReference>
<proteinExistence type="predicted"/>
<reference evidence="4 5" key="1">
    <citation type="journal article" date="2018" name="IMA Fungus">
        <title>IMA Genome-F 9: Draft genome sequence of Annulohypoxylon stygium, Aspergillus mulundensis, Berkeleyomyces basicola (syn. Thielaviopsis basicola), Ceratocystis smalleyi, two Cercospora beticola strains, Coleophoma cylindrospora, Fusarium fracticaudum, Phialophora cf. hyalina, and Morchella septimelata.</title>
        <authorList>
            <person name="Wingfield B.D."/>
            <person name="Bills G.F."/>
            <person name="Dong Y."/>
            <person name="Huang W."/>
            <person name="Nel W.J."/>
            <person name="Swalarsk-Parry B.S."/>
            <person name="Vaghefi N."/>
            <person name="Wilken P.M."/>
            <person name="An Z."/>
            <person name="de Beer Z.W."/>
            <person name="De Vos L."/>
            <person name="Chen L."/>
            <person name="Duong T.A."/>
            <person name="Gao Y."/>
            <person name="Hammerbacher A."/>
            <person name="Kikkert J.R."/>
            <person name="Li Y."/>
            <person name="Li H."/>
            <person name="Li K."/>
            <person name="Li Q."/>
            <person name="Liu X."/>
            <person name="Ma X."/>
            <person name="Naidoo K."/>
            <person name="Pethybridge S.J."/>
            <person name="Sun J."/>
            <person name="Steenkamp E.T."/>
            <person name="van der Nest M.A."/>
            <person name="van Wyk S."/>
            <person name="Wingfield M.J."/>
            <person name="Xiong C."/>
            <person name="Yue Q."/>
            <person name="Zhang X."/>
        </authorList>
    </citation>
    <scope>NUCLEOTIDE SEQUENCE [LARGE SCALE GENOMIC DNA]</scope>
    <source>
        <strain evidence="4 5">DSM 5745</strain>
    </source>
</reference>